<dbReference type="Gene3D" id="3.40.50.150">
    <property type="entry name" value="Vaccinia Virus protein VP39"/>
    <property type="match status" value="1"/>
</dbReference>
<name>A0AAF0EXN6_9BASI</name>
<feature type="binding site" evidence="5">
    <location>
        <position position="335"/>
    </location>
    <ligand>
        <name>S-adenosyl-L-methionine</name>
        <dbReference type="ChEBI" id="CHEBI:59789"/>
    </ligand>
</feature>
<sequence>MADFYVRSARALQDILAHRGSVKAISTYGDGGSARNESAHALSDARRVMALIVNTLAFREALLHIIGAVDLSRREAKWFGRGSPLNKGNTDEPMLCECVLLLLVHDLLFEKRGIQAARAWQPRERVERYKTQLHAALVRLQLQRKCARVEDLRSGEAERAVAERIPRWVRVNTLKISEDEAQAAFSTLGFVLTNEPVLSAQNEYARSTHVPGVYAFHHRASAKLMGSDLYRDGAIVLQDLASCFPAAILGAAETALDATAAPGNKTSHLSALMGGEGTLYAFERAPMRYKTLVRMLGRAGCLAERPHRGNVHPQKQDFLAVDPQEYAGVTHMLLDPSCSGSGIINRLDYLTGSTDDEQDNLEGVVPGEKAEKDRLAALAALQTRMIRRAMEFPGLTRFTYSTCSVHDEENEHVVVAALESDEAVKGGWQLAPREQVLPTWPHRGRGEACTPEMAECMGVQVVHKAKKEGGC</sequence>
<dbReference type="EC" id="2.1.1.311" evidence="7"/>
<keyword evidence="2 5" id="KW-0808">Transferase</keyword>
<evidence type="ECO:0000256" key="5">
    <source>
        <dbReference type="PROSITE-ProRule" id="PRU01023"/>
    </source>
</evidence>
<evidence type="ECO:0000259" key="6">
    <source>
        <dbReference type="PROSITE" id="PS51686"/>
    </source>
</evidence>
<accession>A0AAF0EXN6</accession>
<feature type="binding site" evidence="5">
    <location>
        <position position="283"/>
    </location>
    <ligand>
        <name>S-adenosyl-L-methionine</name>
        <dbReference type="ChEBI" id="CHEBI:59789"/>
    </ligand>
</feature>
<dbReference type="PROSITE" id="PS51686">
    <property type="entry name" value="SAM_MT_RSMB_NOP"/>
    <property type="match status" value="1"/>
</dbReference>
<dbReference type="EMBL" id="CP119880">
    <property type="protein sequence ID" value="WFD36191.1"/>
    <property type="molecule type" value="Genomic_DNA"/>
</dbReference>
<dbReference type="Pfam" id="PF21153">
    <property type="entry name" value="NSUN5_N"/>
    <property type="match status" value="1"/>
</dbReference>
<evidence type="ECO:0000256" key="2">
    <source>
        <dbReference type="ARBA" id="ARBA00022679"/>
    </source>
</evidence>
<dbReference type="PRINTS" id="PR02008">
    <property type="entry name" value="RCMTFAMILY"/>
</dbReference>
<keyword evidence="8" id="KW-1185">Reference proteome</keyword>
<comment type="caution">
    <text evidence="5">Lacks conserved residue(s) required for the propagation of feature annotation.</text>
</comment>
<dbReference type="InterPro" id="IPR049561">
    <property type="entry name" value="NSUN5_7_fdxn-like"/>
</dbReference>
<dbReference type="Proteomes" id="UP001219933">
    <property type="component" value="Chromosome 4"/>
</dbReference>
<dbReference type="InterPro" id="IPR029063">
    <property type="entry name" value="SAM-dependent_MTases_sf"/>
</dbReference>
<dbReference type="PANTHER" id="PTHR22807:SF4">
    <property type="entry name" value="28S RRNA (CYTOSINE-C(5))-METHYLTRANSFERASE"/>
    <property type="match status" value="1"/>
</dbReference>
<gene>
    <name evidence="7" type="ORF">MCUN1_003068</name>
</gene>
<dbReference type="InterPro" id="IPR049560">
    <property type="entry name" value="MeTrfase_RsmB-F_NOP2_cat"/>
</dbReference>
<organism evidence="7 8">
    <name type="scientific">Malassezia cuniculi</name>
    <dbReference type="NCBI Taxonomy" id="948313"/>
    <lineage>
        <taxon>Eukaryota</taxon>
        <taxon>Fungi</taxon>
        <taxon>Dikarya</taxon>
        <taxon>Basidiomycota</taxon>
        <taxon>Ustilaginomycotina</taxon>
        <taxon>Malasseziomycetes</taxon>
        <taxon>Malasseziales</taxon>
        <taxon>Malasseziaceae</taxon>
        <taxon>Malassezia</taxon>
    </lineage>
</organism>
<feature type="binding site" evidence="5">
    <location>
        <position position="317"/>
    </location>
    <ligand>
        <name>S-adenosyl-L-methionine</name>
        <dbReference type="ChEBI" id="CHEBI:59789"/>
    </ligand>
</feature>
<protein>
    <submittedName>
        <fullName evidence="7">25S rRNA (Cytosine(2278)-C(5))-methyltransferase</fullName>
        <ecNumber evidence="7">2.1.1.311</ecNumber>
    </submittedName>
</protein>
<dbReference type="InterPro" id="IPR023267">
    <property type="entry name" value="RCMT"/>
</dbReference>
<evidence type="ECO:0000313" key="8">
    <source>
        <dbReference type="Proteomes" id="UP001219933"/>
    </source>
</evidence>
<evidence type="ECO:0000256" key="4">
    <source>
        <dbReference type="ARBA" id="ARBA00022884"/>
    </source>
</evidence>
<dbReference type="Pfam" id="PF21148">
    <property type="entry name" value="NSUN5_fdxn-like"/>
    <property type="match status" value="1"/>
</dbReference>
<dbReference type="GO" id="GO:0005730">
    <property type="term" value="C:nucleolus"/>
    <property type="evidence" value="ECO:0007669"/>
    <property type="project" value="TreeGrafter"/>
</dbReference>
<reference evidence="7" key="1">
    <citation type="submission" date="2023-03" db="EMBL/GenBank/DDBJ databases">
        <title>Mating type loci evolution in Malassezia.</title>
        <authorList>
            <person name="Coelho M.A."/>
        </authorList>
    </citation>
    <scope>NUCLEOTIDE SEQUENCE</scope>
    <source>
        <strain evidence="7">CBS 11721</strain>
    </source>
</reference>
<dbReference type="InterPro" id="IPR048889">
    <property type="entry name" value="NSUN5_RCM1_N"/>
</dbReference>
<keyword evidence="3 5" id="KW-0949">S-adenosyl-L-methionine</keyword>
<dbReference type="SUPFAM" id="SSF53335">
    <property type="entry name" value="S-adenosyl-L-methionine-dependent methyltransferases"/>
    <property type="match status" value="1"/>
</dbReference>
<dbReference type="InterPro" id="IPR001678">
    <property type="entry name" value="MeTrfase_RsmB-F_NOP2_dom"/>
</dbReference>
<dbReference type="GO" id="GO:0003723">
    <property type="term" value="F:RNA binding"/>
    <property type="evidence" value="ECO:0007669"/>
    <property type="project" value="UniProtKB-UniRule"/>
</dbReference>
<comment type="similarity">
    <text evidence="5">Belongs to the class I-like SAM-binding methyltransferase superfamily. RsmB/NOP family.</text>
</comment>
<evidence type="ECO:0000256" key="3">
    <source>
        <dbReference type="ARBA" id="ARBA00022691"/>
    </source>
</evidence>
<keyword evidence="1 5" id="KW-0489">Methyltransferase</keyword>
<feature type="domain" description="SAM-dependent MTase RsmB/NOP-type" evidence="6">
    <location>
        <begin position="157"/>
        <end position="457"/>
    </location>
</feature>
<keyword evidence="4 5" id="KW-0694">RNA-binding</keyword>
<evidence type="ECO:0000313" key="7">
    <source>
        <dbReference type="EMBL" id="WFD36191.1"/>
    </source>
</evidence>
<feature type="active site" description="Nucleophile" evidence="5">
    <location>
        <position position="403"/>
    </location>
</feature>
<dbReference type="GO" id="GO:0008173">
    <property type="term" value="F:RNA methyltransferase activity"/>
    <property type="evidence" value="ECO:0007669"/>
    <property type="project" value="InterPro"/>
</dbReference>
<dbReference type="AlphaFoldDB" id="A0AAF0EXN6"/>
<dbReference type="PANTHER" id="PTHR22807">
    <property type="entry name" value="NOP2 YEAST -RELATED NOL1/NOP2/FMU SUN DOMAIN-CONTAINING"/>
    <property type="match status" value="1"/>
</dbReference>
<dbReference type="Pfam" id="PF01189">
    <property type="entry name" value="Methyltr_RsmB-F"/>
    <property type="match status" value="1"/>
</dbReference>
<dbReference type="GO" id="GO:0070475">
    <property type="term" value="P:rRNA base methylation"/>
    <property type="evidence" value="ECO:0007669"/>
    <property type="project" value="TreeGrafter"/>
</dbReference>
<evidence type="ECO:0000256" key="1">
    <source>
        <dbReference type="ARBA" id="ARBA00022603"/>
    </source>
</evidence>
<proteinExistence type="inferred from homology"/>